<name>A0A2A5T5E6_9GAMM</name>
<feature type="transmembrane region" description="Helical" evidence="9">
    <location>
        <begin position="20"/>
        <end position="42"/>
    </location>
</feature>
<evidence type="ECO:0000256" key="7">
    <source>
        <dbReference type="ARBA" id="ARBA00023136"/>
    </source>
</evidence>
<dbReference type="EMBL" id="NBYY01000010">
    <property type="protein sequence ID" value="PCS23373.1"/>
    <property type="molecule type" value="Genomic_DNA"/>
</dbReference>
<evidence type="ECO:0000256" key="5">
    <source>
        <dbReference type="ARBA" id="ARBA00022692"/>
    </source>
</evidence>
<dbReference type="PROSITE" id="PS51779">
    <property type="entry name" value="POTRA"/>
    <property type="match status" value="1"/>
</dbReference>
<protein>
    <recommendedName>
        <fullName evidence="9">Cell division protein FtsQ</fullName>
    </recommendedName>
</protein>
<keyword evidence="5 9" id="KW-0812">Transmembrane</keyword>
<dbReference type="GO" id="GO:0090529">
    <property type="term" value="P:cell septum assembly"/>
    <property type="evidence" value="ECO:0007669"/>
    <property type="project" value="InterPro"/>
</dbReference>
<keyword evidence="2 9" id="KW-1003">Cell membrane</keyword>
<dbReference type="Pfam" id="PF03799">
    <property type="entry name" value="FtsQ_DivIB_C"/>
    <property type="match status" value="1"/>
</dbReference>
<accession>A0A2A5T5E6</accession>
<comment type="similarity">
    <text evidence="9">Belongs to the FtsQ/DivIB family. FtsQ subfamily.</text>
</comment>
<keyword evidence="3 9" id="KW-0997">Cell inner membrane</keyword>
<dbReference type="InterPro" id="IPR034746">
    <property type="entry name" value="POTRA"/>
</dbReference>
<dbReference type="InterPro" id="IPR026579">
    <property type="entry name" value="FtsQ"/>
</dbReference>
<keyword evidence="7 9" id="KW-0472">Membrane</keyword>
<evidence type="ECO:0000256" key="8">
    <source>
        <dbReference type="ARBA" id="ARBA00023306"/>
    </source>
</evidence>
<dbReference type="PANTHER" id="PTHR35851">
    <property type="entry name" value="CELL DIVISION PROTEIN FTSQ"/>
    <property type="match status" value="1"/>
</dbReference>
<dbReference type="Proteomes" id="UP000219020">
    <property type="component" value="Unassembled WGS sequence"/>
</dbReference>
<sequence length="255" mass="28687">MTDVIENYMPSQPSVFKVHGGGLVFLLCVISGILWSLLRVLVWMGDETQLPLSQIVVQGKLTHLSVLDIRNAVLKLGQLNSFMLQDVDDIHDAISLLPWLANVAVRKQWPDTLKVCVSEYQPEAIWNGSQLLDVSGIAFDVDPENVLDMVLVSLHGPDGSESEVLKTWREMQKIISPTKLEIATLALNERHSWRIVTRDGIRIELGRKSKNVRLERFVSLINAINATGRTMQYVDLRYDTGAAVGWKVMQTLNEE</sequence>
<dbReference type="GO" id="GO:0005886">
    <property type="term" value="C:plasma membrane"/>
    <property type="evidence" value="ECO:0007669"/>
    <property type="project" value="UniProtKB-SubCell"/>
</dbReference>
<dbReference type="AlphaFoldDB" id="A0A2A5T5E6"/>
<evidence type="ECO:0000256" key="2">
    <source>
        <dbReference type="ARBA" id="ARBA00022475"/>
    </source>
</evidence>
<dbReference type="InterPro" id="IPR013685">
    <property type="entry name" value="POTRA_FtsQ_type"/>
</dbReference>
<dbReference type="GO" id="GO:0043093">
    <property type="term" value="P:FtsZ-dependent cytokinesis"/>
    <property type="evidence" value="ECO:0007669"/>
    <property type="project" value="UniProtKB-UniRule"/>
</dbReference>
<comment type="caution">
    <text evidence="11">The sequence shown here is derived from an EMBL/GenBank/DDBJ whole genome shotgun (WGS) entry which is preliminary data.</text>
</comment>
<feature type="domain" description="POTRA" evidence="10">
    <location>
        <begin position="50"/>
        <end position="120"/>
    </location>
</feature>
<keyword evidence="4 9" id="KW-0132">Cell division</keyword>
<dbReference type="InterPro" id="IPR045335">
    <property type="entry name" value="FtsQ_C_sf"/>
</dbReference>
<comment type="function">
    <text evidence="9">Essential cell division protein. May link together the upstream cell division proteins, which are predominantly cytoplasmic, with the downstream cell division proteins, which are predominantly periplasmic. May control correct divisome assembly.</text>
</comment>
<evidence type="ECO:0000313" key="11">
    <source>
        <dbReference type="EMBL" id="PCS23373.1"/>
    </source>
</evidence>
<organism evidence="11 12">
    <name type="scientific">Candidatus Enterovibrio escicola</name>
    <dbReference type="NCBI Taxonomy" id="1927127"/>
    <lineage>
        <taxon>Bacteria</taxon>
        <taxon>Pseudomonadati</taxon>
        <taxon>Pseudomonadota</taxon>
        <taxon>Gammaproteobacteria</taxon>
        <taxon>Vibrionales</taxon>
        <taxon>Vibrionaceae</taxon>
        <taxon>Enterovibrio</taxon>
    </lineage>
</organism>
<comment type="subcellular location">
    <subcellularLocation>
        <location evidence="9">Cell inner membrane</location>
        <topology evidence="9">Single-pass type II membrane protein</topology>
    </subcellularLocation>
    <subcellularLocation>
        <location evidence="1">Membrane</location>
    </subcellularLocation>
    <text evidence="9">Localizes to the division septum.</text>
</comment>
<dbReference type="GO" id="GO:0032153">
    <property type="term" value="C:cell division site"/>
    <property type="evidence" value="ECO:0007669"/>
    <property type="project" value="UniProtKB-UniRule"/>
</dbReference>
<reference evidence="12" key="1">
    <citation type="submission" date="2017-04" db="EMBL/GenBank/DDBJ databases">
        <title>Genome evolution of the luminous symbionts of deep sea anglerfish.</title>
        <authorList>
            <person name="Hendry T.A."/>
        </authorList>
    </citation>
    <scope>NUCLEOTIDE SEQUENCE [LARGE SCALE GENOMIC DNA]</scope>
</reference>
<evidence type="ECO:0000256" key="9">
    <source>
        <dbReference type="HAMAP-Rule" id="MF_00911"/>
    </source>
</evidence>
<dbReference type="GeneID" id="66951305"/>
<evidence type="ECO:0000256" key="4">
    <source>
        <dbReference type="ARBA" id="ARBA00022618"/>
    </source>
</evidence>
<dbReference type="HAMAP" id="MF_00911">
    <property type="entry name" value="FtsQ_subfam"/>
    <property type="match status" value="1"/>
</dbReference>
<dbReference type="PANTHER" id="PTHR35851:SF1">
    <property type="entry name" value="CELL DIVISION PROTEIN FTSQ"/>
    <property type="match status" value="1"/>
</dbReference>
<keyword evidence="12" id="KW-1185">Reference proteome</keyword>
<dbReference type="RefSeq" id="WP_097356106.1">
    <property type="nucleotide sequence ID" value="NZ_CAWNJE010000019.1"/>
</dbReference>
<comment type="subunit">
    <text evidence="9">Part of a complex composed of FtsB, FtsL and FtsQ.</text>
</comment>
<evidence type="ECO:0000256" key="6">
    <source>
        <dbReference type="ARBA" id="ARBA00022989"/>
    </source>
</evidence>
<evidence type="ECO:0000313" key="12">
    <source>
        <dbReference type="Proteomes" id="UP000219020"/>
    </source>
</evidence>
<dbReference type="Gene3D" id="3.10.20.310">
    <property type="entry name" value="membrane protein fhac"/>
    <property type="match status" value="1"/>
</dbReference>
<evidence type="ECO:0000256" key="1">
    <source>
        <dbReference type="ARBA" id="ARBA00004370"/>
    </source>
</evidence>
<dbReference type="Gene3D" id="3.40.50.11690">
    <property type="entry name" value="Cell division protein FtsQ/DivIB"/>
    <property type="match status" value="1"/>
</dbReference>
<dbReference type="InterPro" id="IPR005548">
    <property type="entry name" value="Cell_div_FtsQ/DivIB_C"/>
</dbReference>
<keyword evidence="6 9" id="KW-1133">Transmembrane helix</keyword>
<evidence type="ECO:0000256" key="3">
    <source>
        <dbReference type="ARBA" id="ARBA00022519"/>
    </source>
</evidence>
<keyword evidence="8 9" id="KW-0131">Cell cycle</keyword>
<dbReference type="Pfam" id="PF08478">
    <property type="entry name" value="POTRA_1"/>
    <property type="match status" value="1"/>
</dbReference>
<proteinExistence type="inferred from homology"/>
<gene>
    <name evidence="9" type="primary">ftsQ</name>
    <name evidence="11" type="ORF">BTN49_0970</name>
</gene>
<evidence type="ECO:0000259" key="10">
    <source>
        <dbReference type="PROSITE" id="PS51779"/>
    </source>
</evidence>